<dbReference type="AlphaFoldDB" id="A0AB34IWS5"/>
<name>A0AB34IWS5_PRYPA</name>
<dbReference type="Proteomes" id="UP001515480">
    <property type="component" value="Unassembled WGS sequence"/>
</dbReference>
<keyword evidence="2" id="KW-0732">Signal</keyword>
<reference evidence="3 4" key="1">
    <citation type="journal article" date="2024" name="Science">
        <title>Giant polyketide synthase enzymes in the biosynthesis of giant marine polyether toxins.</title>
        <authorList>
            <person name="Fallon T.R."/>
            <person name="Shende V.V."/>
            <person name="Wierzbicki I.H."/>
            <person name="Pendleton A.L."/>
            <person name="Watervoot N.F."/>
            <person name="Auber R.P."/>
            <person name="Gonzalez D.J."/>
            <person name="Wisecaver J.H."/>
            <person name="Moore B.S."/>
        </authorList>
    </citation>
    <scope>NUCLEOTIDE SEQUENCE [LARGE SCALE GENOMIC DNA]</scope>
    <source>
        <strain evidence="3 4">12B1</strain>
    </source>
</reference>
<keyword evidence="4" id="KW-1185">Reference proteome</keyword>
<evidence type="ECO:0000313" key="4">
    <source>
        <dbReference type="Proteomes" id="UP001515480"/>
    </source>
</evidence>
<organism evidence="3 4">
    <name type="scientific">Prymnesium parvum</name>
    <name type="common">Toxic golden alga</name>
    <dbReference type="NCBI Taxonomy" id="97485"/>
    <lineage>
        <taxon>Eukaryota</taxon>
        <taxon>Haptista</taxon>
        <taxon>Haptophyta</taxon>
        <taxon>Prymnesiophyceae</taxon>
        <taxon>Prymnesiales</taxon>
        <taxon>Prymnesiaceae</taxon>
        <taxon>Prymnesium</taxon>
    </lineage>
</organism>
<feature type="region of interest" description="Disordered" evidence="1">
    <location>
        <begin position="120"/>
        <end position="146"/>
    </location>
</feature>
<evidence type="ECO:0000256" key="2">
    <source>
        <dbReference type="SAM" id="SignalP"/>
    </source>
</evidence>
<dbReference type="EMBL" id="JBGBPQ010000016">
    <property type="protein sequence ID" value="KAL1508541.1"/>
    <property type="molecule type" value="Genomic_DNA"/>
</dbReference>
<accession>A0AB34IWS5</accession>
<evidence type="ECO:0000313" key="3">
    <source>
        <dbReference type="EMBL" id="KAL1508541.1"/>
    </source>
</evidence>
<feature type="signal peptide" evidence="2">
    <location>
        <begin position="1"/>
        <end position="47"/>
    </location>
</feature>
<protein>
    <submittedName>
        <fullName evidence="3">Uncharacterized protein</fullName>
    </submittedName>
</protein>
<evidence type="ECO:0000256" key="1">
    <source>
        <dbReference type="SAM" id="MobiDB-lite"/>
    </source>
</evidence>
<gene>
    <name evidence="3" type="ORF">AB1Y20_004640</name>
</gene>
<sequence>MQTTTSLSATIAQAVRCTQLGACRASTGWLLFVCSTAALADLPPVLAADTLPPLPARASPRDADRGYEDLIDQARILSLPRSEQSRVERLQELEDERLVRCRDAPSLFEQCFYFDLRTAESERGGSPGDSSAAVEGNLPRRGPPTW</sequence>
<feature type="chain" id="PRO_5044281663" evidence="2">
    <location>
        <begin position="48"/>
        <end position="146"/>
    </location>
</feature>
<comment type="caution">
    <text evidence="3">The sequence shown here is derived from an EMBL/GenBank/DDBJ whole genome shotgun (WGS) entry which is preliminary data.</text>
</comment>
<proteinExistence type="predicted"/>